<gene>
    <name evidence="1" type="ORF">MNBD_GAMMA14-1344</name>
</gene>
<name>A0A3B0Z387_9ZZZZ</name>
<evidence type="ECO:0000313" key="1">
    <source>
        <dbReference type="EMBL" id="VAW82723.1"/>
    </source>
</evidence>
<dbReference type="InterPro" id="IPR007554">
    <property type="entry name" value="Glycerophosphate_synth"/>
</dbReference>
<dbReference type="Gene3D" id="3.40.50.12580">
    <property type="match status" value="1"/>
</dbReference>
<accession>A0A3B0Z387</accession>
<proteinExistence type="predicted"/>
<dbReference type="SUPFAM" id="SSF53756">
    <property type="entry name" value="UDP-Glycosyltransferase/glycogen phosphorylase"/>
    <property type="match status" value="1"/>
</dbReference>
<dbReference type="Pfam" id="PF04464">
    <property type="entry name" value="Glyphos_transf"/>
    <property type="match status" value="1"/>
</dbReference>
<reference evidence="1" key="1">
    <citation type="submission" date="2018-06" db="EMBL/GenBank/DDBJ databases">
        <authorList>
            <person name="Zhirakovskaya E."/>
        </authorList>
    </citation>
    <scope>NUCLEOTIDE SEQUENCE</scope>
</reference>
<dbReference type="GO" id="GO:0047355">
    <property type="term" value="F:CDP-glycerol glycerophosphotransferase activity"/>
    <property type="evidence" value="ECO:0007669"/>
    <property type="project" value="InterPro"/>
</dbReference>
<protein>
    <submittedName>
        <fullName evidence="1">Uncharacterized protein</fullName>
    </submittedName>
</protein>
<dbReference type="EMBL" id="UOFM01000486">
    <property type="protein sequence ID" value="VAW82723.1"/>
    <property type="molecule type" value="Genomic_DNA"/>
</dbReference>
<dbReference type="InterPro" id="IPR043148">
    <property type="entry name" value="TagF_C"/>
</dbReference>
<sequence length="353" mass="39955">MNEKHTFKEIGFLVHTAELFVHFGPVWEKLGLDAFQIVVAGSPFENQRILGLAKNNSISYVLVNDVITSGYHYPVMVSNHSLAEYAGKSLVSIIGIHQIRFMYALGKGRHNFADWNRCYDIILCFGPYQVERLKFCEDTIKIQMGYPRYDKYFSMQIDEDAFLKQLGCDPGKETILWLPTWKDLSSIDLYADQLSKLSGEYNIIAKTHPLSLEAEPHKIERLTEMPFTAVISNVFDNAYLYKVSDYVLCDYGGPLFGALYLDKNLLLLNIPNPGNDELAGDESPDILVRKDIVNIDPDDACNLGKILENKALWEEQKAVRQDMRKTFFAPHYGFSSEVAALAIKNAGTIINAC</sequence>
<organism evidence="1">
    <name type="scientific">hydrothermal vent metagenome</name>
    <dbReference type="NCBI Taxonomy" id="652676"/>
    <lineage>
        <taxon>unclassified sequences</taxon>
        <taxon>metagenomes</taxon>
        <taxon>ecological metagenomes</taxon>
    </lineage>
</organism>
<dbReference type="AlphaFoldDB" id="A0A3B0Z387"/>
<dbReference type="GO" id="GO:0016020">
    <property type="term" value="C:membrane"/>
    <property type="evidence" value="ECO:0007669"/>
    <property type="project" value="InterPro"/>
</dbReference>